<protein>
    <submittedName>
        <fullName evidence="2">Uncharacterized protein</fullName>
    </submittedName>
</protein>
<feature type="chain" id="PRO_5005186527" evidence="1">
    <location>
        <begin position="32"/>
        <end position="291"/>
    </location>
</feature>
<dbReference type="STRING" id="1618337.UT28_C0001G0215"/>
<proteinExistence type="predicted"/>
<evidence type="ECO:0000313" key="3">
    <source>
        <dbReference type="Proteomes" id="UP000035648"/>
    </source>
</evidence>
<evidence type="ECO:0000313" key="2">
    <source>
        <dbReference type="EMBL" id="AKM82026.1"/>
    </source>
</evidence>
<gene>
    <name evidence="2" type="ORF">UT28_C0001G0215</name>
</gene>
<name>A0A0G4B250_9BACT</name>
<dbReference type="EMBL" id="CP011213">
    <property type="protein sequence ID" value="AKM82026.1"/>
    <property type="molecule type" value="Genomic_DNA"/>
</dbReference>
<evidence type="ECO:0000256" key="1">
    <source>
        <dbReference type="SAM" id="SignalP"/>
    </source>
</evidence>
<feature type="signal peptide" evidence="1">
    <location>
        <begin position="1"/>
        <end position="31"/>
    </location>
</feature>
<reference evidence="2 3" key="1">
    <citation type="journal article" date="2015" name="Nature">
        <title>rRNA introns, odd ribosomes, and small enigmatic genomes across a large radiation of phyla.</title>
        <authorList>
            <person name="Brown C.T."/>
            <person name="Hug L.A."/>
            <person name="Thomas B.C."/>
            <person name="Sharon I."/>
            <person name="Castelle C.J."/>
            <person name="Singh A."/>
            <person name="Wilkins M.J."/>
            <person name="Williams K.H."/>
            <person name="Banfield J.F."/>
        </authorList>
    </citation>
    <scope>NUCLEOTIDE SEQUENCE [LARGE SCALE GENOMIC DNA]</scope>
</reference>
<accession>A0A0G4B250</accession>
<sequence length="291" mass="31164">MNKIIVMRNTLRTMVASSALLATLVGGAAYAQVDISSINGTTGPWSENKSIWDIDHDIDIDITNDSEIKNDQDIDAETGRNEVEHNTSVSDFTTGDIDGDIYVSNELGGSDFIVSGSDLGFGDVSIDLANGCTGPNSENENIVDIDNDIDLDFRNYVTIHNDLDADLNTGDNEVEHNTVVGDFSTGDIDFSATTENRVNNNLGNLDLGNLVGGNEVSGEMRNTLTGPNSENKNLLDIENDIDLDVTNHTTIHNDTDIDANTGNNEIENNTCVGDISTGSVSIDVSTMNIAN</sequence>
<keyword evidence="1" id="KW-0732">Signal</keyword>
<dbReference type="Proteomes" id="UP000035648">
    <property type="component" value="Chromosome"/>
</dbReference>
<organism evidence="2 3">
    <name type="scientific">Berkelbacteria bacterium GW2011_GWE1_39_12</name>
    <dbReference type="NCBI Taxonomy" id="1618337"/>
    <lineage>
        <taxon>Bacteria</taxon>
        <taxon>Candidatus Berkelbacteria</taxon>
    </lineage>
</organism>
<dbReference type="AlphaFoldDB" id="A0A0G4B250"/>
<dbReference type="KEGG" id="bbgw:UT28_C0001G0215"/>